<name>A0A6A6J6S0_WESOR</name>
<evidence type="ECO:0000313" key="2">
    <source>
        <dbReference type="EMBL" id="KAF2272095.1"/>
    </source>
</evidence>
<reference evidence="2" key="1">
    <citation type="journal article" date="2020" name="Stud. Mycol.">
        <title>101 Dothideomycetes genomes: a test case for predicting lifestyles and emergence of pathogens.</title>
        <authorList>
            <person name="Haridas S."/>
            <person name="Albert R."/>
            <person name="Binder M."/>
            <person name="Bloem J."/>
            <person name="Labutti K."/>
            <person name="Salamov A."/>
            <person name="Andreopoulos B."/>
            <person name="Baker S."/>
            <person name="Barry K."/>
            <person name="Bills G."/>
            <person name="Bluhm B."/>
            <person name="Cannon C."/>
            <person name="Castanera R."/>
            <person name="Culley D."/>
            <person name="Daum C."/>
            <person name="Ezra D."/>
            <person name="Gonzalez J."/>
            <person name="Henrissat B."/>
            <person name="Kuo A."/>
            <person name="Liang C."/>
            <person name="Lipzen A."/>
            <person name="Lutzoni F."/>
            <person name="Magnuson J."/>
            <person name="Mondo S."/>
            <person name="Nolan M."/>
            <person name="Ohm R."/>
            <person name="Pangilinan J."/>
            <person name="Park H.-J."/>
            <person name="Ramirez L."/>
            <person name="Alfaro M."/>
            <person name="Sun H."/>
            <person name="Tritt A."/>
            <person name="Yoshinaga Y."/>
            <person name="Zwiers L.-H."/>
            <person name="Turgeon B."/>
            <person name="Goodwin S."/>
            <person name="Spatafora J."/>
            <person name="Crous P."/>
            <person name="Grigoriev I."/>
        </authorList>
    </citation>
    <scope>NUCLEOTIDE SEQUENCE</scope>
    <source>
        <strain evidence="2">CBS 379.55</strain>
    </source>
</reference>
<accession>A0A6A6J6S0</accession>
<keyword evidence="3" id="KW-1185">Reference proteome</keyword>
<evidence type="ECO:0000313" key="3">
    <source>
        <dbReference type="Proteomes" id="UP000800097"/>
    </source>
</evidence>
<organism evidence="2 3">
    <name type="scientific">Westerdykella ornata</name>
    <dbReference type="NCBI Taxonomy" id="318751"/>
    <lineage>
        <taxon>Eukaryota</taxon>
        <taxon>Fungi</taxon>
        <taxon>Dikarya</taxon>
        <taxon>Ascomycota</taxon>
        <taxon>Pezizomycotina</taxon>
        <taxon>Dothideomycetes</taxon>
        <taxon>Pleosporomycetidae</taxon>
        <taxon>Pleosporales</taxon>
        <taxon>Sporormiaceae</taxon>
        <taxon>Westerdykella</taxon>
    </lineage>
</organism>
<sequence>MASDTGLLSPYGYGDDARSAAAGAQRSRFPQVSQAATFMPLPHGRSVHPPPHTLLQQTIDSTNNAPSPTPAYVRGTSSSWPYHDANVNQAWHQQVQHTTHGQPYRFMEPFNRPAHLQDVQPNNEHEVGHLSEASGNHPCVLSPYPHHGSPWVTFEELGQQTYAQPWLNARESPTPHAVNGLDPGNSYANAHTVSPSVPQNNISDAPYVLSGSGTPVPTPVQGGSPEAPPHHTFPGYETSRHSHLVGGAPDGRTRASPVQQSM</sequence>
<dbReference type="AlphaFoldDB" id="A0A6A6J6S0"/>
<proteinExistence type="predicted"/>
<dbReference type="RefSeq" id="XP_033649634.1">
    <property type="nucleotide sequence ID" value="XM_033801259.1"/>
</dbReference>
<dbReference type="EMBL" id="ML986527">
    <property type="protein sequence ID" value="KAF2272095.1"/>
    <property type="molecule type" value="Genomic_DNA"/>
</dbReference>
<dbReference type="GeneID" id="54554434"/>
<protein>
    <submittedName>
        <fullName evidence="2">Uncharacterized protein</fullName>
    </submittedName>
</protein>
<dbReference type="Proteomes" id="UP000800097">
    <property type="component" value="Unassembled WGS sequence"/>
</dbReference>
<feature type="region of interest" description="Disordered" evidence="1">
    <location>
        <begin position="1"/>
        <end position="28"/>
    </location>
</feature>
<feature type="region of interest" description="Disordered" evidence="1">
    <location>
        <begin position="211"/>
        <end position="262"/>
    </location>
</feature>
<feature type="compositionally biased region" description="Low complexity" evidence="1">
    <location>
        <begin position="11"/>
        <end position="28"/>
    </location>
</feature>
<evidence type="ECO:0000256" key="1">
    <source>
        <dbReference type="SAM" id="MobiDB-lite"/>
    </source>
</evidence>
<gene>
    <name evidence="2" type="ORF">EI97DRAFT_462290</name>
</gene>